<evidence type="ECO:0000313" key="3">
    <source>
        <dbReference type="EMBL" id="EFH57260.1"/>
    </source>
</evidence>
<organism evidence="4">
    <name type="scientific">Arabidopsis lyrata subsp. lyrata</name>
    <name type="common">Lyre-leaved rock-cress</name>
    <dbReference type="NCBI Taxonomy" id="81972"/>
    <lineage>
        <taxon>Eukaryota</taxon>
        <taxon>Viridiplantae</taxon>
        <taxon>Streptophyta</taxon>
        <taxon>Embryophyta</taxon>
        <taxon>Tracheophyta</taxon>
        <taxon>Spermatophyta</taxon>
        <taxon>Magnoliopsida</taxon>
        <taxon>eudicotyledons</taxon>
        <taxon>Gunneridae</taxon>
        <taxon>Pentapetalae</taxon>
        <taxon>rosids</taxon>
        <taxon>malvids</taxon>
        <taxon>Brassicales</taxon>
        <taxon>Brassicaceae</taxon>
        <taxon>Camelineae</taxon>
        <taxon>Arabidopsis</taxon>
    </lineage>
</organism>
<feature type="compositionally biased region" description="Basic residues" evidence="1">
    <location>
        <begin position="80"/>
        <end position="90"/>
    </location>
</feature>
<dbReference type="HOGENOM" id="CLU_183997_0_0_1"/>
<sequence length="90" mass="9809">MASKFPLMAFLLLISLYLTSGYSISRRYDVSKHDDESYVMATNDHGSPMTIVDDLVKASSPHALLDGSKVVANTADPKRSSSKSKKTSLN</sequence>
<evidence type="ECO:0000313" key="4">
    <source>
        <dbReference type="Proteomes" id="UP000008694"/>
    </source>
</evidence>
<gene>
    <name evidence="3" type="ORF">ARALYDRAFT_901814</name>
</gene>
<feature type="signal peptide" evidence="2">
    <location>
        <begin position="1"/>
        <end position="21"/>
    </location>
</feature>
<dbReference type="AlphaFoldDB" id="D7LJN1"/>
<accession>D7LJN1</accession>
<protein>
    <submittedName>
        <fullName evidence="3">Uncharacterized protein</fullName>
    </submittedName>
</protein>
<proteinExistence type="predicted"/>
<dbReference type="EMBL" id="GL348716">
    <property type="protein sequence ID" value="EFH57260.1"/>
    <property type="molecule type" value="Genomic_DNA"/>
</dbReference>
<evidence type="ECO:0000256" key="1">
    <source>
        <dbReference type="SAM" id="MobiDB-lite"/>
    </source>
</evidence>
<feature type="chain" id="PRO_5003102454" evidence="2">
    <location>
        <begin position="22"/>
        <end position="90"/>
    </location>
</feature>
<evidence type="ECO:0000256" key="2">
    <source>
        <dbReference type="SAM" id="SignalP"/>
    </source>
</evidence>
<keyword evidence="2" id="KW-0732">Signal</keyword>
<reference evidence="4" key="1">
    <citation type="journal article" date="2011" name="Nat. Genet.">
        <title>The Arabidopsis lyrata genome sequence and the basis of rapid genome size change.</title>
        <authorList>
            <person name="Hu T.T."/>
            <person name="Pattyn P."/>
            <person name="Bakker E.G."/>
            <person name="Cao J."/>
            <person name="Cheng J.-F."/>
            <person name="Clark R.M."/>
            <person name="Fahlgren N."/>
            <person name="Fawcett J.A."/>
            <person name="Grimwood J."/>
            <person name="Gundlach H."/>
            <person name="Haberer G."/>
            <person name="Hollister J.D."/>
            <person name="Ossowski S."/>
            <person name="Ottilar R.P."/>
            <person name="Salamov A.A."/>
            <person name="Schneeberger K."/>
            <person name="Spannagl M."/>
            <person name="Wang X."/>
            <person name="Yang L."/>
            <person name="Nasrallah M.E."/>
            <person name="Bergelson J."/>
            <person name="Carrington J.C."/>
            <person name="Gaut B.S."/>
            <person name="Schmutz J."/>
            <person name="Mayer K.F.X."/>
            <person name="Van de Peer Y."/>
            <person name="Grigoriev I.V."/>
            <person name="Nordborg M."/>
            <person name="Weigel D."/>
            <person name="Guo Y.-L."/>
        </authorList>
    </citation>
    <scope>NUCLEOTIDE SEQUENCE [LARGE SCALE GENOMIC DNA]</scope>
    <source>
        <strain evidence="4">cv. MN47</strain>
    </source>
</reference>
<feature type="region of interest" description="Disordered" evidence="1">
    <location>
        <begin position="69"/>
        <end position="90"/>
    </location>
</feature>
<name>D7LJN1_ARALL</name>
<dbReference type="Proteomes" id="UP000008694">
    <property type="component" value="Unassembled WGS sequence"/>
</dbReference>
<keyword evidence="4" id="KW-1185">Reference proteome</keyword>
<dbReference type="Gramene" id="scaffold_401315.1">
    <property type="protein sequence ID" value="scaffold_401315.1"/>
    <property type="gene ID" value="scaffold_401315.1"/>
</dbReference>